<feature type="compositionally biased region" description="Polar residues" evidence="1">
    <location>
        <begin position="203"/>
        <end position="219"/>
    </location>
</feature>
<feature type="region of interest" description="Disordered" evidence="1">
    <location>
        <begin position="134"/>
        <end position="223"/>
    </location>
</feature>
<dbReference type="AlphaFoldDB" id="A0A834UM97"/>
<feature type="compositionally biased region" description="Pro residues" evidence="1">
    <location>
        <begin position="96"/>
        <end position="105"/>
    </location>
</feature>
<sequence length="376" mass="39699">MGWPMSWGPQKTECPCPCCNRAVTTLHGSEGWGSRTTGGHQVAPVAGFDQAQSAKRRFTPNPRCAGEQEAPAHPAAPSPDTGTSCLHGLGEKRSHPNPPGFPAPRCPGGGRAGLTLVQVADHCLLLQKLAAQRLAQPEGQHVVREGARREHGRHLPLLLREGPETPPGPEVPRGARLGGQPEAEHGYLGSHQHWELPTRCPEGTQSGREASGAQSSTLSAEAMAAGRGCPPLLPQLPEGDVLVEPQAVVPLLLRHVAPPLPAGTGGLHTAICRPPSARRCWWPRLCLPGWRPVLEEWLLGEAHPVTRCRGPTQPPDVTPPTTKRLCGLGEAGGMRPPGVLPGGKAASRWRPKRRGSSGLLAAAGHQEGPHQEGNSS</sequence>
<evidence type="ECO:0000256" key="1">
    <source>
        <dbReference type="SAM" id="MobiDB-lite"/>
    </source>
</evidence>
<accession>A0A834UM97</accession>
<gene>
    <name evidence="2" type="ORF">GHT09_007563</name>
</gene>
<feature type="region of interest" description="Disordered" evidence="1">
    <location>
        <begin position="329"/>
        <end position="376"/>
    </location>
</feature>
<name>A0A834UM97_MARMO</name>
<feature type="region of interest" description="Disordered" evidence="1">
    <location>
        <begin position="50"/>
        <end position="106"/>
    </location>
</feature>
<evidence type="ECO:0000313" key="3">
    <source>
        <dbReference type="Proteomes" id="UP000662637"/>
    </source>
</evidence>
<comment type="caution">
    <text evidence="2">The sequence shown here is derived from an EMBL/GenBank/DDBJ whole genome shotgun (WGS) entry which is preliminary data.</text>
</comment>
<reference evidence="2" key="1">
    <citation type="submission" date="2020-08" db="EMBL/GenBank/DDBJ databases">
        <authorList>
            <person name="Shumante A."/>
            <person name="Zimin A.V."/>
            <person name="Puiu D."/>
            <person name="Salzberg S.L."/>
        </authorList>
    </citation>
    <scope>NUCLEOTIDE SEQUENCE</scope>
    <source>
        <strain evidence="2">WC2-LM</strain>
        <tissue evidence="2">Liver</tissue>
    </source>
</reference>
<organism evidence="2 3">
    <name type="scientific">Marmota monax</name>
    <name type="common">Woodchuck</name>
    <dbReference type="NCBI Taxonomy" id="9995"/>
    <lineage>
        <taxon>Eukaryota</taxon>
        <taxon>Metazoa</taxon>
        <taxon>Chordata</taxon>
        <taxon>Craniata</taxon>
        <taxon>Vertebrata</taxon>
        <taxon>Euteleostomi</taxon>
        <taxon>Mammalia</taxon>
        <taxon>Eutheria</taxon>
        <taxon>Euarchontoglires</taxon>
        <taxon>Glires</taxon>
        <taxon>Rodentia</taxon>
        <taxon>Sciuromorpha</taxon>
        <taxon>Sciuridae</taxon>
        <taxon>Xerinae</taxon>
        <taxon>Marmotini</taxon>
        <taxon>Marmota</taxon>
    </lineage>
</organism>
<proteinExistence type="predicted"/>
<dbReference type="EMBL" id="WJEC01008052">
    <property type="protein sequence ID" value="KAF7464233.1"/>
    <property type="molecule type" value="Genomic_DNA"/>
</dbReference>
<evidence type="ECO:0000313" key="2">
    <source>
        <dbReference type="EMBL" id="KAF7464233.1"/>
    </source>
</evidence>
<protein>
    <submittedName>
        <fullName evidence="2">Uncharacterized protein</fullName>
    </submittedName>
</protein>
<dbReference type="Proteomes" id="UP000662637">
    <property type="component" value="Unassembled WGS sequence"/>
</dbReference>